<feature type="transmembrane region" description="Helical" evidence="1">
    <location>
        <begin position="400"/>
        <end position="422"/>
    </location>
</feature>
<proteinExistence type="predicted"/>
<dbReference type="EC" id="3.4.-.-" evidence="3"/>
<accession>A0ABT1QX33</accession>
<name>A0ABT1QX33_9GAMM</name>
<evidence type="ECO:0000256" key="1">
    <source>
        <dbReference type="SAM" id="Phobius"/>
    </source>
</evidence>
<feature type="transmembrane region" description="Helical" evidence="1">
    <location>
        <begin position="434"/>
        <end position="467"/>
    </location>
</feature>
<comment type="caution">
    <text evidence="3">The sequence shown here is derived from an EMBL/GenBank/DDBJ whole genome shotgun (WGS) entry which is preliminary data.</text>
</comment>
<feature type="transmembrane region" description="Helical" evidence="1">
    <location>
        <begin position="336"/>
        <end position="353"/>
    </location>
</feature>
<dbReference type="RefSeq" id="WP_255916018.1">
    <property type="nucleotide sequence ID" value="NZ_JANFQO010000021.1"/>
</dbReference>
<dbReference type="InterPro" id="IPR003675">
    <property type="entry name" value="Rce1/LyrA-like_dom"/>
</dbReference>
<sequence>MRASAVQAALWLLAVLACLAGLDYLARWQLARQLRAEAVASLGALARGDTPLRWQLRNSGDLVGGRVFGDCAYEFTPAGLRLRAGSQVCELGLRLRGALDLSRFGRLQIDSDRPLPAFFLLLRERLDQPQRHAEVPAAASIALDALAWRQDDGSLATPPHRAAMLRLRLAALEQDLLLGEVVLRPSGALLPLPPGAADWQPLQAAAALAPPRLPLFAAQDGLKPEQLLAARDRLREREPFALVVYRHDTEAVAAAVSETAEHTASAATAGADPALDTAATHASIPAWLALAATAILLAGLYRRPPRNPRAAALLQSLAAVALPLYLVAGLRVSDDFDTWTLAALGLALLYAAAPTPRQPRLAHAWRGTPRAWLLAALGPVLALLLVLLAIPAGARPGLHWAGLPLYVLWAALQQWLICRVFAERLRGSGLAPRWIALAAALVFALLHAPNATLMLATFAGGLLWSAIWLRERGLWPIALSHALAAGLLVQGLPPQLLRSAEVSLRFFL</sequence>
<feature type="transmembrane region" description="Helical" evidence="1">
    <location>
        <begin position="284"/>
        <end position="301"/>
    </location>
</feature>
<dbReference type="EMBL" id="JANFQO010000021">
    <property type="protein sequence ID" value="MCQ4166835.1"/>
    <property type="molecule type" value="Genomic_DNA"/>
</dbReference>
<feature type="transmembrane region" description="Helical" evidence="1">
    <location>
        <begin position="313"/>
        <end position="330"/>
    </location>
</feature>
<keyword evidence="3" id="KW-0645">Protease</keyword>
<keyword evidence="1" id="KW-0472">Membrane</keyword>
<organism evidence="3 4">
    <name type="scientific">Tahibacter harae</name>
    <dbReference type="NCBI Taxonomy" id="2963937"/>
    <lineage>
        <taxon>Bacteria</taxon>
        <taxon>Pseudomonadati</taxon>
        <taxon>Pseudomonadota</taxon>
        <taxon>Gammaproteobacteria</taxon>
        <taxon>Lysobacterales</taxon>
        <taxon>Rhodanobacteraceae</taxon>
        <taxon>Tahibacter</taxon>
    </lineage>
</organism>
<feature type="domain" description="CAAX prenyl protease 2/Lysostaphin resistance protein A-like" evidence="2">
    <location>
        <begin position="405"/>
        <end position="484"/>
    </location>
</feature>
<reference evidence="3" key="1">
    <citation type="submission" date="2022-07" db="EMBL/GenBank/DDBJ databases">
        <title>Tahibacter sp., a new gammaproteobacterium isolated from the silt sample collected at pig farm.</title>
        <authorList>
            <person name="Chen H."/>
        </authorList>
    </citation>
    <scope>NUCLEOTIDE SEQUENCE</scope>
    <source>
        <strain evidence="3">P2K</strain>
    </source>
</reference>
<feature type="transmembrane region" description="Helical" evidence="1">
    <location>
        <begin position="373"/>
        <end position="394"/>
    </location>
</feature>
<dbReference type="Proteomes" id="UP001165498">
    <property type="component" value="Unassembled WGS sequence"/>
</dbReference>
<dbReference type="Pfam" id="PF02517">
    <property type="entry name" value="Rce1-like"/>
    <property type="match status" value="1"/>
</dbReference>
<dbReference type="PROSITE" id="PS51257">
    <property type="entry name" value="PROKAR_LIPOPROTEIN"/>
    <property type="match status" value="1"/>
</dbReference>
<dbReference type="GO" id="GO:0008233">
    <property type="term" value="F:peptidase activity"/>
    <property type="evidence" value="ECO:0007669"/>
    <property type="project" value="UniProtKB-KW"/>
</dbReference>
<keyword evidence="1" id="KW-0812">Transmembrane</keyword>
<keyword evidence="1" id="KW-1133">Transmembrane helix</keyword>
<protein>
    <submittedName>
        <fullName evidence="3">CPBP family glutamic-type intramembrane protease</fullName>
        <ecNumber evidence="3">3.4.-.-</ecNumber>
    </submittedName>
</protein>
<dbReference type="GO" id="GO:0006508">
    <property type="term" value="P:proteolysis"/>
    <property type="evidence" value="ECO:0007669"/>
    <property type="project" value="UniProtKB-KW"/>
</dbReference>
<evidence type="ECO:0000313" key="4">
    <source>
        <dbReference type="Proteomes" id="UP001165498"/>
    </source>
</evidence>
<gene>
    <name evidence="3" type="ORF">NM961_19150</name>
</gene>
<keyword evidence="4" id="KW-1185">Reference proteome</keyword>
<keyword evidence="3" id="KW-0378">Hydrolase</keyword>
<evidence type="ECO:0000313" key="3">
    <source>
        <dbReference type="EMBL" id="MCQ4166835.1"/>
    </source>
</evidence>
<evidence type="ECO:0000259" key="2">
    <source>
        <dbReference type="Pfam" id="PF02517"/>
    </source>
</evidence>